<keyword evidence="2" id="KW-1185">Reference proteome</keyword>
<evidence type="ECO:0000313" key="1">
    <source>
        <dbReference type="EMBL" id="OCH85968.1"/>
    </source>
</evidence>
<accession>A0A8E2AJZ7</accession>
<gene>
    <name evidence="1" type="ORF">OBBRIDRAFT_838523</name>
</gene>
<organism evidence="1 2">
    <name type="scientific">Obba rivulosa</name>
    <dbReference type="NCBI Taxonomy" id="1052685"/>
    <lineage>
        <taxon>Eukaryota</taxon>
        <taxon>Fungi</taxon>
        <taxon>Dikarya</taxon>
        <taxon>Basidiomycota</taxon>
        <taxon>Agaricomycotina</taxon>
        <taxon>Agaricomycetes</taxon>
        <taxon>Polyporales</taxon>
        <taxon>Gelatoporiaceae</taxon>
        <taxon>Obba</taxon>
    </lineage>
</organism>
<dbReference type="EMBL" id="KV722552">
    <property type="protein sequence ID" value="OCH85968.1"/>
    <property type="molecule type" value="Genomic_DNA"/>
</dbReference>
<reference evidence="1 2" key="1">
    <citation type="submission" date="2016-07" db="EMBL/GenBank/DDBJ databases">
        <title>Draft genome of the white-rot fungus Obba rivulosa 3A-2.</title>
        <authorList>
            <consortium name="DOE Joint Genome Institute"/>
            <person name="Miettinen O."/>
            <person name="Riley R."/>
            <person name="Acob R."/>
            <person name="Barry K."/>
            <person name="Cullen D."/>
            <person name="De Vries R."/>
            <person name="Hainaut M."/>
            <person name="Hatakka A."/>
            <person name="Henrissat B."/>
            <person name="Hilden K."/>
            <person name="Kuo R."/>
            <person name="Labutti K."/>
            <person name="Lipzen A."/>
            <person name="Makela M.R."/>
            <person name="Sandor L."/>
            <person name="Spatafora J.W."/>
            <person name="Grigoriev I.V."/>
            <person name="Hibbett D.S."/>
        </authorList>
    </citation>
    <scope>NUCLEOTIDE SEQUENCE [LARGE SCALE GENOMIC DNA]</scope>
    <source>
        <strain evidence="1 2">3A-2</strain>
    </source>
</reference>
<dbReference type="AlphaFoldDB" id="A0A8E2AJZ7"/>
<name>A0A8E2AJZ7_9APHY</name>
<protein>
    <submittedName>
        <fullName evidence="1">Uncharacterized protein</fullName>
    </submittedName>
</protein>
<proteinExistence type="predicted"/>
<evidence type="ECO:0000313" key="2">
    <source>
        <dbReference type="Proteomes" id="UP000250043"/>
    </source>
</evidence>
<sequence length="173" mass="18840">MSDPPPNSPSLLALLYASDEDHQVLLHRLGLLPSSVQDTGTEQHTIENTPYQTPPAYYAGVQYEAQSPMGLFPAEHMLPPQPLPFSQPAPFMGAGGVLAGGHPEPGLVQDNISAPKTFASSTGVAKSYRVPNGTWRYSYSPEQTLTLFLQQRVGNSEARLASPWLPHPHWLQT</sequence>
<dbReference type="Proteomes" id="UP000250043">
    <property type="component" value="Unassembled WGS sequence"/>
</dbReference>